<dbReference type="AlphaFoldDB" id="L7MH68"/>
<dbReference type="PANTHER" id="PTHR13946:SF28">
    <property type="entry name" value="DNA-DIRECTED RNA POLYMERASES I AND III SUBUNIT RPAC2"/>
    <property type="match status" value="1"/>
</dbReference>
<feature type="domain" description="DNA-directed RNA polymerase RBP11-like dimerisation" evidence="8">
    <location>
        <begin position="42"/>
        <end position="113"/>
    </location>
</feature>
<dbReference type="CDD" id="cd07029">
    <property type="entry name" value="RNAP_I_III_AC19"/>
    <property type="match status" value="1"/>
</dbReference>
<dbReference type="GO" id="GO:0006383">
    <property type="term" value="P:transcription by RNA polymerase III"/>
    <property type="evidence" value="ECO:0007669"/>
    <property type="project" value="TreeGrafter"/>
</dbReference>
<dbReference type="HAMAP" id="MF_00261">
    <property type="entry name" value="RNApol_arch_Rpo11"/>
    <property type="match status" value="1"/>
</dbReference>
<keyword evidence="5" id="KW-0539">Nucleus</keyword>
<dbReference type="GO" id="GO:0006362">
    <property type="term" value="P:transcription elongation by RNA polymerase I"/>
    <property type="evidence" value="ECO:0007669"/>
    <property type="project" value="TreeGrafter"/>
</dbReference>
<dbReference type="GO" id="GO:0003899">
    <property type="term" value="F:DNA-directed RNA polymerase activity"/>
    <property type="evidence" value="ECO:0007669"/>
    <property type="project" value="InterPro"/>
</dbReference>
<dbReference type="EMBL" id="GACK01002505">
    <property type="protein sequence ID" value="JAA62529.1"/>
    <property type="molecule type" value="mRNA"/>
</dbReference>
<evidence type="ECO:0000313" key="9">
    <source>
        <dbReference type="EMBL" id="JAA62529.1"/>
    </source>
</evidence>
<dbReference type="GO" id="GO:0005666">
    <property type="term" value="C:RNA polymerase III complex"/>
    <property type="evidence" value="ECO:0007669"/>
    <property type="project" value="TreeGrafter"/>
</dbReference>
<dbReference type="Gene3D" id="3.30.1360.10">
    <property type="entry name" value="RNA polymerase, RBP11-like subunit"/>
    <property type="match status" value="1"/>
</dbReference>
<reference evidence="9" key="1">
    <citation type="submission" date="2012-11" db="EMBL/GenBank/DDBJ databases">
        <authorList>
            <person name="Lucero-Rivera Y.E."/>
            <person name="Tovar-Ramirez D."/>
        </authorList>
    </citation>
    <scope>NUCLEOTIDE SEQUENCE</scope>
    <source>
        <tissue evidence="9">Salivary gland</tissue>
    </source>
</reference>
<evidence type="ECO:0000256" key="6">
    <source>
        <dbReference type="ARBA" id="ARBA00025751"/>
    </source>
</evidence>
<dbReference type="GO" id="GO:0046983">
    <property type="term" value="F:protein dimerization activity"/>
    <property type="evidence" value="ECO:0007669"/>
    <property type="project" value="InterPro"/>
</dbReference>
<keyword evidence="4" id="KW-0804">Transcription</keyword>
<evidence type="ECO:0000256" key="7">
    <source>
        <dbReference type="ARBA" id="ARBA00031757"/>
    </source>
</evidence>
<accession>L7MH68</accession>
<keyword evidence="3" id="KW-0240">DNA-directed RNA polymerase</keyword>
<proteinExistence type="evidence at transcript level"/>
<feature type="non-terminal residue" evidence="9">
    <location>
        <position position="1"/>
    </location>
</feature>
<organism evidence="9">
    <name type="scientific">Rhipicephalus pulchellus</name>
    <name type="common">Yellow backed tick</name>
    <name type="synonym">Dermacentor pulchellus</name>
    <dbReference type="NCBI Taxonomy" id="72859"/>
    <lineage>
        <taxon>Eukaryota</taxon>
        <taxon>Metazoa</taxon>
        <taxon>Ecdysozoa</taxon>
        <taxon>Arthropoda</taxon>
        <taxon>Chelicerata</taxon>
        <taxon>Arachnida</taxon>
        <taxon>Acari</taxon>
        <taxon>Parasitiformes</taxon>
        <taxon>Ixodida</taxon>
        <taxon>Ixodoidea</taxon>
        <taxon>Ixodidae</taxon>
        <taxon>Rhipicephalinae</taxon>
        <taxon>Rhipicephalus</taxon>
        <taxon>Rhipicephalus</taxon>
    </lineage>
</organism>
<dbReference type="GO" id="GO:0005736">
    <property type="term" value="C:RNA polymerase I complex"/>
    <property type="evidence" value="ECO:0007669"/>
    <property type="project" value="TreeGrafter"/>
</dbReference>
<dbReference type="InterPro" id="IPR036603">
    <property type="entry name" value="RBP11-like"/>
</dbReference>
<evidence type="ECO:0000256" key="4">
    <source>
        <dbReference type="ARBA" id="ARBA00023163"/>
    </source>
</evidence>
<comment type="similarity">
    <text evidence="6">Belongs to the archaeal Rpo11/eukaryotic RPB11/RPC19 RNA polymerase subunit family.</text>
</comment>
<evidence type="ECO:0000256" key="5">
    <source>
        <dbReference type="ARBA" id="ARBA00023242"/>
    </source>
</evidence>
<dbReference type="InterPro" id="IPR022905">
    <property type="entry name" value="Rpo11-like"/>
</dbReference>
<evidence type="ECO:0000256" key="1">
    <source>
        <dbReference type="ARBA" id="ARBA00004123"/>
    </source>
</evidence>
<reference evidence="9" key="2">
    <citation type="journal article" date="2015" name="J. Proteomics">
        <title>Sexual differences in the sialomes of the zebra tick, Rhipicephalus pulchellus.</title>
        <authorList>
            <person name="Tan A.W."/>
            <person name="Francischetti I.M."/>
            <person name="Slovak M."/>
            <person name="Kini R.M."/>
            <person name="Ribeiro J.M."/>
        </authorList>
    </citation>
    <scope>NUCLEOTIDE SEQUENCE</scope>
    <source>
        <tissue evidence="9">Salivary gland</tissue>
    </source>
</reference>
<protein>
    <recommendedName>
        <fullName evidence="2">DNA-directed RNA polymerases I and III subunit RPAC2</fullName>
    </recommendedName>
    <alternativeName>
        <fullName evidence="7">DNA-directed RNA polymerase I subunit D</fullName>
    </alternativeName>
</protein>
<dbReference type="SUPFAM" id="SSF55257">
    <property type="entry name" value="RBP11-like subunits of RNA polymerase"/>
    <property type="match status" value="1"/>
</dbReference>
<dbReference type="PANTHER" id="PTHR13946">
    <property type="entry name" value="DNA-DIRECTED RNA POLYMERASE I,II,III"/>
    <property type="match status" value="1"/>
</dbReference>
<sequence length="131" mass="14943">KRHFAAPKIAPNPISAVAPPVIVKMVGCLKVVKSPNENEKCRTFVMDDQDHTLGNALRYMIMKNPEVRFCGYAIPHPSERKVHLRIETRGITAVEALKKGLQDLHKMSEHMLKEFEETVEKHKTKDVMNVE</sequence>
<evidence type="ECO:0000259" key="8">
    <source>
        <dbReference type="Pfam" id="PF13656"/>
    </source>
</evidence>
<evidence type="ECO:0000256" key="2">
    <source>
        <dbReference type="ARBA" id="ARBA00022079"/>
    </source>
</evidence>
<dbReference type="InterPro" id="IPR009025">
    <property type="entry name" value="RBP11-like_dimer"/>
</dbReference>
<dbReference type="InterPro" id="IPR033898">
    <property type="entry name" value="RNAP_AC19"/>
</dbReference>
<dbReference type="FunFam" id="3.30.1360.10:FF:000006">
    <property type="entry name" value="DNA-directed RNA polymerases I and III subunit RPAC2"/>
    <property type="match status" value="1"/>
</dbReference>
<comment type="subcellular location">
    <subcellularLocation>
        <location evidence="1">Nucleus</location>
    </subcellularLocation>
</comment>
<dbReference type="Pfam" id="PF13656">
    <property type="entry name" value="RNA_pol_L_2"/>
    <property type="match status" value="1"/>
</dbReference>
<name>L7MH68_RHIPC</name>
<evidence type="ECO:0000256" key="3">
    <source>
        <dbReference type="ARBA" id="ARBA00022478"/>
    </source>
</evidence>